<organism evidence="7 8">
    <name type="scientific">Nocardia transvalensis</name>
    <dbReference type="NCBI Taxonomy" id="37333"/>
    <lineage>
        <taxon>Bacteria</taxon>
        <taxon>Bacillati</taxon>
        <taxon>Actinomycetota</taxon>
        <taxon>Actinomycetes</taxon>
        <taxon>Mycobacteriales</taxon>
        <taxon>Nocardiaceae</taxon>
        <taxon>Nocardia</taxon>
    </lineage>
</organism>
<gene>
    <name evidence="7" type="ORF">BJY24_000173</name>
</gene>
<evidence type="ECO:0000256" key="5">
    <source>
        <dbReference type="ARBA" id="ARBA00023163"/>
    </source>
</evidence>
<dbReference type="Gene3D" id="3.40.190.10">
    <property type="entry name" value="Periplasmic binding protein-like II"/>
    <property type="match status" value="2"/>
</dbReference>
<dbReference type="EMBL" id="JACHIT010000001">
    <property type="protein sequence ID" value="MBB5911306.1"/>
    <property type="molecule type" value="Genomic_DNA"/>
</dbReference>
<accession>A0A7W9P882</accession>
<dbReference type="FunFam" id="1.10.10.10:FF:000001">
    <property type="entry name" value="LysR family transcriptional regulator"/>
    <property type="match status" value="1"/>
</dbReference>
<dbReference type="InterPro" id="IPR036390">
    <property type="entry name" value="WH_DNA-bd_sf"/>
</dbReference>
<dbReference type="SUPFAM" id="SSF53850">
    <property type="entry name" value="Periplasmic binding protein-like II"/>
    <property type="match status" value="1"/>
</dbReference>
<dbReference type="Proteomes" id="UP000540412">
    <property type="component" value="Unassembled WGS sequence"/>
</dbReference>
<evidence type="ECO:0000256" key="2">
    <source>
        <dbReference type="ARBA" id="ARBA00023015"/>
    </source>
</evidence>
<dbReference type="Pfam" id="PF00126">
    <property type="entry name" value="HTH_1"/>
    <property type="match status" value="1"/>
</dbReference>
<comment type="caution">
    <text evidence="7">The sequence shown here is derived from an EMBL/GenBank/DDBJ whole genome shotgun (WGS) entry which is preliminary data.</text>
</comment>
<dbReference type="Pfam" id="PF03466">
    <property type="entry name" value="LysR_substrate"/>
    <property type="match status" value="1"/>
</dbReference>
<dbReference type="InterPro" id="IPR005119">
    <property type="entry name" value="LysR_subst-bd"/>
</dbReference>
<proteinExistence type="inferred from homology"/>
<dbReference type="InterPro" id="IPR000847">
    <property type="entry name" value="LysR_HTH_N"/>
</dbReference>
<keyword evidence="8" id="KW-1185">Reference proteome</keyword>
<dbReference type="GO" id="GO:0032993">
    <property type="term" value="C:protein-DNA complex"/>
    <property type="evidence" value="ECO:0007669"/>
    <property type="project" value="TreeGrafter"/>
</dbReference>
<dbReference type="PANTHER" id="PTHR30346">
    <property type="entry name" value="TRANSCRIPTIONAL DUAL REGULATOR HCAR-RELATED"/>
    <property type="match status" value="1"/>
</dbReference>
<comment type="similarity">
    <text evidence="1">Belongs to the LysR transcriptional regulatory family.</text>
</comment>
<dbReference type="GO" id="GO:0003700">
    <property type="term" value="F:DNA-binding transcription factor activity"/>
    <property type="evidence" value="ECO:0007669"/>
    <property type="project" value="InterPro"/>
</dbReference>
<protein>
    <submittedName>
        <fullName evidence="7">DNA-binding transcriptional LysR family regulator</fullName>
    </submittedName>
</protein>
<dbReference type="PROSITE" id="PS50931">
    <property type="entry name" value="HTH_LYSR"/>
    <property type="match status" value="1"/>
</dbReference>
<keyword evidence="3 7" id="KW-0238">DNA-binding</keyword>
<dbReference type="PRINTS" id="PR00039">
    <property type="entry name" value="HTHLYSR"/>
</dbReference>
<dbReference type="AlphaFoldDB" id="A0A7W9P882"/>
<evidence type="ECO:0000256" key="4">
    <source>
        <dbReference type="ARBA" id="ARBA00023159"/>
    </source>
</evidence>
<dbReference type="PANTHER" id="PTHR30346:SF28">
    <property type="entry name" value="HTH-TYPE TRANSCRIPTIONAL REGULATOR CYNR"/>
    <property type="match status" value="1"/>
</dbReference>
<keyword evidence="2" id="KW-0805">Transcription regulation</keyword>
<dbReference type="Gene3D" id="1.10.10.10">
    <property type="entry name" value="Winged helix-like DNA-binding domain superfamily/Winged helix DNA-binding domain"/>
    <property type="match status" value="1"/>
</dbReference>
<name>A0A7W9P882_9NOCA</name>
<keyword evidence="5" id="KW-0804">Transcription</keyword>
<keyword evidence="4" id="KW-0010">Activator</keyword>
<evidence type="ECO:0000259" key="6">
    <source>
        <dbReference type="PROSITE" id="PS50931"/>
    </source>
</evidence>
<evidence type="ECO:0000313" key="8">
    <source>
        <dbReference type="Proteomes" id="UP000540412"/>
    </source>
</evidence>
<sequence length="316" mass="34012">MIRSRYRVLPGSAAEVRPCRWFNDRMDLIRHLRFFVSVADERHFGRAAAALDMTQPPLSQGLRRLERHLGVDLIHRTQQGAVLTAAGVQLLPRARLLVADAERLLAESQRIARAHGSVHWGVTAALPDRVVTACVGALRNDVGQVDAVSTAVRTTVDLVADVRAGLCDVAVIEHPALVDGVEARPVVKVPRWLVVPADHRSAAAERPSFPMLAGLSLACPPRAANPPAFDTLLDLLRERGLDVATLPAPDDRSVLAAVAAGASFGLTAIPPSDTPGVAWVRIAPQAVALRVRVVHRPGAGAHADAVDRVLFRERLR</sequence>
<evidence type="ECO:0000256" key="1">
    <source>
        <dbReference type="ARBA" id="ARBA00009437"/>
    </source>
</evidence>
<evidence type="ECO:0000256" key="3">
    <source>
        <dbReference type="ARBA" id="ARBA00023125"/>
    </source>
</evidence>
<dbReference type="GO" id="GO:0003677">
    <property type="term" value="F:DNA binding"/>
    <property type="evidence" value="ECO:0007669"/>
    <property type="project" value="UniProtKB-KW"/>
</dbReference>
<dbReference type="InterPro" id="IPR036388">
    <property type="entry name" value="WH-like_DNA-bd_sf"/>
</dbReference>
<reference evidence="7 8" key="1">
    <citation type="submission" date="2020-08" db="EMBL/GenBank/DDBJ databases">
        <title>Sequencing the genomes of 1000 actinobacteria strains.</title>
        <authorList>
            <person name="Klenk H.-P."/>
        </authorList>
    </citation>
    <scope>NUCLEOTIDE SEQUENCE [LARGE SCALE GENOMIC DNA]</scope>
    <source>
        <strain evidence="7 8">DSM 43582</strain>
    </source>
</reference>
<evidence type="ECO:0000313" key="7">
    <source>
        <dbReference type="EMBL" id="MBB5911306.1"/>
    </source>
</evidence>
<feature type="domain" description="HTH lysR-type" evidence="6">
    <location>
        <begin position="27"/>
        <end position="84"/>
    </location>
</feature>
<dbReference type="SUPFAM" id="SSF46785">
    <property type="entry name" value="Winged helix' DNA-binding domain"/>
    <property type="match status" value="1"/>
</dbReference>